<evidence type="ECO:0000313" key="3">
    <source>
        <dbReference type="EMBL" id="ATA85025.1"/>
    </source>
</evidence>
<sequence>MIESKKIEYKRQVTPELEKEVVAFLNTNEGGFIYIGIDKTGKTIGVPNSDAVQLELKDRFKNNILPSCMGLFDILLEKRNDKNVIKIIVAGGYEKPYYIKKYGLSEKGAFIRIGSASEPMPSRQIEELFTKRTRYSIGKIRSPKKDLRFQQLQIYYQSMGKTLNEQFARNLELLNEDGDYNYVAYLMNDINNISVRVARYAGTNQVDLVQNEEYGHESLIKATQQVLDKLNLENRTFTKITYKQRIERRLWNPVALREAVINAFVHNDYTYEVAPKFEIFKDRLVITSCGGLPYGISQEEFFSGTSIPRNKELMRIFRDVELVEHLGSGIPRILQSYPKESFRFMENTLRVIFPIDEDLQALMEKEAQDTPQVPPKYPPSTMQVPCKYHASTMQVTMQVKDLLNILEEVSYREEIQEKLGLKNRDYFRKNYLNPAIEQGFVALTIPDKPTSSKQQYYLTDKGKEFLKTLK</sequence>
<dbReference type="Proteomes" id="UP000249902">
    <property type="component" value="Unassembled WGS sequence"/>
</dbReference>
<dbReference type="Pfam" id="PF04326">
    <property type="entry name" value="SLFN_AlbA_2"/>
    <property type="match status" value="1"/>
</dbReference>
<dbReference type="InterPro" id="IPR038475">
    <property type="entry name" value="RecG_C_sf"/>
</dbReference>
<dbReference type="Gene3D" id="3.30.565.60">
    <property type="match status" value="1"/>
</dbReference>
<accession>A0AAX2IG96</accession>
<organism evidence="4 6">
    <name type="scientific">Capnocytophaga sputigena</name>
    <dbReference type="NCBI Taxonomy" id="1019"/>
    <lineage>
        <taxon>Bacteria</taxon>
        <taxon>Pseudomonadati</taxon>
        <taxon>Bacteroidota</taxon>
        <taxon>Flavobacteriia</taxon>
        <taxon>Flavobacteriales</taxon>
        <taxon>Flavobacteriaceae</taxon>
        <taxon>Capnocytophaga</taxon>
    </lineage>
</organism>
<dbReference type="AlphaFoldDB" id="A0AAX2IG96"/>
<dbReference type="InterPro" id="IPR049514">
    <property type="entry name" value="Fic-like_C"/>
</dbReference>
<dbReference type="InterPro" id="IPR038461">
    <property type="entry name" value="Schlafen_AlbA_2_dom_sf"/>
</dbReference>
<proteinExistence type="predicted"/>
<feature type="domain" description="Filamentation induced by cAMP protein Fic-like C-terminal" evidence="2">
    <location>
        <begin position="398"/>
        <end position="459"/>
    </location>
</feature>
<evidence type="ECO:0000313" key="4">
    <source>
        <dbReference type="EMBL" id="SQA76334.1"/>
    </source>
</evidence>
<dbReference type="Proteomes" id="UP000217301">
    <property type="component" value="Chromosome"/>
</dbReference>
<name>A0AAX2IG96_CAPSP</name>
<evidence type="ECO:0000259" key="2">
    <source>
        <dbReference type="Pfam" id="PF21247"/>
    </source>
</evidence>
<dbReference type="InterPro" id="IPR007421">
    <property type="entry name" value="Schlafen_AlbA_2_dom"/>
</dbReference>
<feature type="domain" description="Schlafen AlbA-2" evidence="1">
    <location>
        <begin position="3"/>
        <end position="120"/>
    </location>
</feature>
<dbReference type="Pfam" id="PF21247">
    <property type="entry name" value="Fic-like_C"/>
    <property type="match status" value="1"/>
</dbReference>
<dbReference type="Gene3D" id="3.30.950.30">
    <property type="entry name" value="Schlafen, AAA domain"/>
    <property type="match status" value="1"/>
</dbReference>
<dbReference type="PANTHER" id="PTHR30595">
    <property type="entry name" value="GLPR-RELATED TRANSCRIPTIONAL REPRESSOR"/>
    <property type="match status" value="1"/>
</dbReference>
<keyword evidence="5" id="KW-1185">Reference proteome</keyword>
<evidence type="ECO:0000313" key="5">
    <source>
        <dbReference type="Proteomes" id="UP000217301"/>
    </source>
</evidence>
<dbReference type="EMBL" id="UAVP01000009">
    <property type="protein sequence ID" value="SQA76334.1"/>
    <property type="molecule type" value="Genomic_DNA"/>
</dbReference>
<dbReference type="RefSeq" id="WP_002681362.1">
    <property type="nucleotide sequence ID" value="NZ_CP022385.1"/>
</dbReference>
<gene>
    <name evidence="3" type="ORF">CGC55_11215</name>
    <name evidence="4" type="ORF">NCTC11653_02259</name>
</gene>
<dbReference type="Pfam" id="PF13749">
    <property type="entry name" value="HATPase_c_4"/>
    <property type="match status" value="1"/>
</dbReference>
<reference evidence="3" key="1">
    <citation type="journal article" date="2017" name="Genome Announc.">
        <title>Twelve Complete Reference Genomes of Clinical Isolates in the Capnocytophaga Genus.</title>
        <authorList>
            <person name="Villarma A."/>
            <person name="Gulvik C.A."/>
            <person name="Rowe L.A."/>
            <person name="Sheth M."/>
            <person name="Juieng P."/>
            <person name="Nicholson A.C."/>
            <person name="Loparev V.N."/>
            <person name="McQuiston J.R."/>
        </authorList>
    </citation>
    <scope>NUCLEOTIDE SEQUENCE</scope>
    <source>
        <strain evidence="3">KC1668</strain>
    </source>
</reference>
<dbReference type="KEGG" id="cspu:CGC55_11215"/>
<reference evidence="5" key="2">
    <citation type="submission" date="2017-06" db="EMBL/GenBank/DDBJ databases">
        <title>Capnocytophaga spp. assemblies.</title>
        <authorList>
            <person name="Gulvik C.A."/>
        </authorList>
    </citation>
    <scope>NUCLEOTIDE SEQUENCE [LARGE SCALE GENOMIC DNA]</scope>
    <source>
        <strain evidence="5">KC1668</strain>
    </source>
</reference>
<dbReference type="EMBL" id="CP022385">
    <property type="protein sequence ID" value="ATA85025.1"/>
    <property type="molecule type" value="Genomic_DNA"/>
</dbReference>
<dbReference type="PANTHER" id="PTHR30595:SF6">
    <property type="entry name" value="SCHLAFEN ALBA-2 DOMAIN-CONTAINING PROTEIN"/>
    <property type="match status" value="1"/>
</dbReference>
<evidence type="ECO:0000313" key="6">
    <source>
        <dbReference type="Proteomes" id="UP000249902"/>
    </source>
</evidence>
<protein>
    <submittedName>
        <fullName evidence="4">Divergent AAA domain</fullName>
    </submittedName>
    <submittedName>
        <fullName evidence="3">Transcriptional regulator</fullName>
    </submittedName>
</protein>
<reference evidence="4 6" key="3">
    <citation type="submission" date="2018-06" db="EMBL/GenBank/DDBJ databases">
        <authorList>
            <consortium name="Pathogen Informatics"/>
            <person name="Doyle S."/>
        </authorList>
    </citation>
    <scope>NUCLEOTIDE SEQUENCE [LARGE SCALE GENOMIC DNA]</scope>
    <source>
        <strain evidence="4 6">NCTC11653</strain>
    </source>
</reference>
<evidence type="ECO:0000259" key="1">
    <source>
        <dbReference type="Pfam" id="PF04326"/>
    </source>
</evidence>